<feature type="signal peptide" evidence="1">
    <location>
        <begin position="1"/>
        <end position="20"/>
    </location>
</feature>
<dbReference type="EMBL" id="FNVG01000012">
    <property type="protein sequence ID" value="SEG36947.1"/>
    <property type="molecule type" value="Genomic_DNA"/>
</dbReference>
<dbReference type="GO" id="GO:0008643">
    <property type="term" value="P:carbohydrate transport"/>
    <property type="evidence" value="ECO:0007669"/>
    <property type="project" value="InterPro"/>
</dbReference>
<dbReference type="OrthoDB" id="5812146at2"/>
<reference evidence="3" key="1">
    <citation type="submission" date="2016-10" db="EMBL/GenBank/DDBJ databases">
        <authorList>
            <person name="Varghese N."/>
            <person name="Submissions S."/>
        </authorList>
    </citation>
    <scope>NUCLEOTIDE SEQUENCE [LARGE SCALE GENOMIC DNA]</scope>
    <source>
        <strain evidence="3">CGMCC 1.7062</strain>
    </source>
</reference>
<proteinExistence type="predicted"/>
<dbReference type="Pfam" id="PF07148">
    <property type="entry name" value="MalM"/>
    <property type="match status" value="1"/>
</dbReference>
<dbReference type="InterPro" id="IPR010794">
    <property type="entry name" value="MalM"/>
</dbReference>
<sequence>MKRILFSSLGLMALLGCSSAIDVSNQVSSVELANISATSSVQWNDVSVPSAFTFNFDEHSQRLASADINSPVAGFSFEPVEQTINIALTAPMKNLSVFAPSLALYDQDYRLLKVFKSTAFGYDRNDFIKGEVLSGEVSITLPLTTTRVNAVIFTTPEDIAKTTTIIHPAKAMAIAKRNDPPAIADPVVRHSDIGSVNVKLSTPNSFSLLPENNKAPSTPVAAVDPDLNQAVMVAPQPESSTFYLNAIEKAVDAGDIPKALALLEEAKTLKIEGAQEAFVKAINSKK</sequence>
<accession>A0A1H5ZMR0</accession>
<evidence type="ECO:0000313" key="3">
    <source>
        <dbReference type="Proteomes" id="UP000236721"/>
    </source>
</evidence>
<evidence type="ECO:0000256" key="1">
    <source>
        <dbReference type="SAM" id="SignalP"/>
    </source>
</evidence>
<organism evidence="2 3">
    <name type="scientific">Vibrio hangzhouensis</name>
    <dbReference type="NCBI Taxonomy" id="462991"/>
    <lineage>
        <taxon>Bacteria</taxon>
        <taxon>Pseudomonadati</taxon>
        <taxon>Pseudomonadota</taxon>
        <taxon>Gammaproteobacteria</taxon>
        <taxon>Vibrionales</taxon>
        <taxon>Vibrionaceae</taxon>
        <taxon>Vibrio</taxon>
    </lineage>
</organism>
<protein>
    <submittedName>
        <fullName evidence="2">Maltose operon protein</fullName>
    </submittedName>
</protein>
<keyword evidence="3" id="KW-1185">Reference proteome</keyword>
<gene>
    <name evidence="2" type="ORF">SAMN04488244_11234</name>
</gene>
<dbReference type="PROSITE" id="PS51257">
    <property type="entry name" value="PROKAR_LIPOPROTEIN"/>
    <property type="match status" value="1"/>
</dbReference>
<dbReference type="Proteomes" id="UP000236721">
    <property type="component" value="Unassembled WGS sequence"/>
</dbReference>
<dbReference type="RefSeq" id="WP_103880794.1">
    <property type="nucleotide sequence ID" value="NZ_FNVG01000012.1"/>
</dbReference>
<evidence type="ECO:0000313" key="2">
    <source>
        <dbReference type="EMBL" id="SEG36947.1"/>
    </source>
</evidence>
<name>A0A1H5ZMR0_9VIBR</name>
<dbReference type="GO" id="GO:0042597">
    <property type="term" value="C:periplasmic space"/>
    <property type="evidence" value="ECO:0007669"/>
    <property type="project" value="InterPro"/>
</dbReference>
<feature type="chain" id="PRO_5009291700" evidence="1">
    <location>
        <begin position="21"/>
        <end position="286"/>
    </location>
</feature>
<dbReference type="AlphaFoldDB" id="A0A1H5ZMR0"/>
<keyword evidence="1" id="KW-0732">Signal</keyword>